<reference evidence="1 2" key="1">
    <citation type="journal article" date="2019" name="Nat. Ecol. Evol.">
        <title>Megaphylogeny resolves global patterns of mushroom evolution.</title>
        <authorList>
            <person name="Varga T."/>
            <person name="Krizsan K."/>
            <person name="Foldi C."/>
            <person name="Dima B."/>
            <person name="Sanchez-Garcia M."/>
            <person name="Sanchez-Ramirez S."/>
            <person name="Szollosi G.J."/>
            <person name="Szarkandi J.G."/>
            <person name="Papp V."/>
            <person name="Albert L."/>
            <person name="Andreopoulos W."/>
            <person name="Angelini C."/>
            <person name="Antonin V."/>
            <person name="Barry K.W."/>
            <person name="Bougher N.L."/>
            <person name="Buchanan P."/>
            <person name="Buyck B."/>
            <person name="Bense V."/>
            <person name="Catcheside P."/>
            <person name="Chovatia M."/>
            <person name="Cooper J."/>
            <person name="Damon W."/>
            <person name="Desjardin D."/>
            <person name="Finy P."/>
            <person name="Geml J."/>
            <person name="Haridas S."/>
            <person name="Hughes K."/>
            <person name="Justo A."/>
            <person name="Karasinski D."/>
            <person name="Kautmanova I."/>
            <person name="Kiss B."/>
            <person name="Kocsube S."/>
            <person name="Kotiranta H."/>
            <person name="LaButti K.M."/>
            <person name="Lechner B.E."/>
            <person name="Liimatainen K."/>
            <person name="Lipzen A."/>
            <person name="Lukacs Z."/>
            <person name="Mihaltcheva S."/>
            <person name="Morgado L.N."/>
            <person name="Niskanen T."/>
            <person name="Noordeloos M.E."/>
            <person name="Ohm R.A."/>
            <person name="Ortiz-Santana B."/>
            <person name="Ovrebo C."/>
            <person name="Racz N."/>
            <person name="Riley R."/>
            <person name="Savchenko A."/>
            <person name="Shiryaev A."/>
            <person name="Soop K."/>
            <person name="Spirin V."/>
            <person name="Szebenyi C."/>
            <person name="Tomsovsky M."/>
            <person name="Tulloss R.E."/>
            <person name="Uehling J."/>
            <person name="Grigoriev I.V."/>
            <person name="Vagvolgyi C."/>
            <person name="Papp T."/>
            <person name="Martin F.M."/>
            <person name="Miettinen O."/>
            <person name="Hibbett D.S."/>
            <person name="Nagy L.G."/>
        </authorList>
    </citation>
    <scope>NUCLEOTIDE SEQUENCE [LARGE SCALE GENOMIC DNA]</scope>
    <source>
        <strain evidence="1 2">CBS 309.79</strain>
    </source>
</reference>
<dbReference type="Proteomes" id="UP000305067">
    <property type="component" value="Unassembled WGS sequence"/>
</dbReference>
<sequence length="177" mass="20974">MILHSGPMWTYWNYPTERFCDFMVRASKSQKNPYVSFIRRIQELSFNNQIKYKSRLHDFLNLSDATFDASHGHTPEGYSNMRLCPPSVIASTPLSRPEELALKNHFLRTFQVNQDEAKRLVLTHPKNLKFWGRAWFVNNGDTMRGIELIGVSERRRMRDATHIKFFHNVDKYAHQQR</sequence>
<evidence type="ECO:0000313" key="2">
    <source>
        <dbReference type="Proteomes" id="UP000305067"/>
    </source>
</evidence>
<name>A0A5C3Q223_9AGAR</name>
<accession>A0A5C3Q223</accession>
<dbReference type="EMBL" id="ML178872">
    <property type="protein sequence ID" value="TFK95871.1"/>
    <property type="molecule type" value="Genomic_DNA"/>
</dbReference>
<keyword evidence="2" id="KW-1185">Reference proteome</keyword>
<proteinExistence type="predicted"/>
<organism evidence="1 2">
    <name type="scientific">Pterulicium gracile</name>
    <dbReference type="NCBI Taxonomy" id="1884261"/>
    <lineage>
        <taxon>Eukaryota</taxon>
        <taxon>Fungi</taxon>
        <taxon>Dikarya</taxon>
        <taxon>Basidiomycota</taxon>
        <taxon>Agaricomycotina</taxon>
        <taxon>Agaricomycetes</taxon>
        <taxon>Agaricomycetidae</taxon>
        <taxon>Agaricales</taxon>
        <taxon>Pleurotineae</taxon>
        <taxon>Pterulaceae</taxon>
        <taxon>Pterulicium</taxon>
    </lineage>
</organism>
<protein>
    <submittedName>
        <fullName evidence="1">Uncharacterized protein</fullName>
    </submittedName>
</protein>
<evidence type="ECO:0000313" key="1">
    <source>
        <dbReference type="EMBL" id="TFK95871.1"/>
    </source>
</evidence>
<dbReference type="STRING" id="1884261.A0A5C3Q223"/>
<gene>
    <name evidence="1" type="ORF">BDV98DRAFT_577060</name>
</gene>
<dbReference type="AlphaFoldDB" id="A0A5C3Q223"/>
<dbReference type="OrthoDB" id="6613063at2759"/>